<name>A0A4U8S0P6_9HELI</name>
<dbReference type="Gene3D" id="3.40.50.300">
    <property type="entry name" value="P-loop containing nucleotide triphosphate hydrolases"/>
    <property type="match status" value="1"/>
</dbReference>
<dbReference type="RefSeq" id="WP_052057429.1">
    <property type="nucleotide sequence ID" value="NZ_CAOMJD010000024.1"/>
</dbReference>
<evidence type="ECO:0000313" key="2">
    <source>
        <dbReference type="EMBL" id="TLD79238.1"/>
    </source>
</evidence>
<protein>
    <recommendedName>
        <fullName evidence="1">AAA+ ATPase domain-containing protein</fullName>
    </recommendedName>
</protein>
<proteinExistence type="predicted"/>
<dbReference type="SMART" id="SM00382">
    <property type="entry name" value="AAA"/>
    <property type="match status" value="1"/>
</dbReference>
<dbReference type="EMBL" id="JRPF02000002">
    <property type="protein sequence ID" value="TLD79238.1"/>
    <property type="molecule type" value="Genomic_DNA"/>
</dbReference>
<sequence length="438" mass="49769">MKTEKVENLPLVNGIFSNCAKLASKEYMAQATERSKWLIDNFLMRGSLNMVYASAGVGKSLLSLELAYFLAKKPNVSKVIYLDGDNSEAALTARGLNEIVESSGAKLEYYFVNPHKYFSIFNKLKEYNLENVVLIIDSIRNFINFDIKDDIKVTRYLQRLQKLRSKGATIIFLHHQPKQYGEENNKMYKGATAFIDSVDEAWYVSKSFIQNSNSKTLSLDLEPQKYRLDTKAQRAIIDNKTHTIFFRDDIRIGLSQKQQITLELAQEVINANPNGIIQSDLARQIVKIANANYYEIVGKNSLWNLLAEFENKLFKIHTFTPKGGGVRKIYTPLNTAIESKTSNKIETKIENTLNLIKAVITESKNGIAQKDLAELVCKKAANNLEIVGKNSLWKLLDKYDGVFYRAEKTYRKSGYGITKIYLPLLDSNKSMNSEIMVG</sequence>
<accession>A0A4U8S0P6</accession>
<gene>
    <name evidence="2" type="ORF">LS75_002795</name>
</gene>
<dbReference type="AlphaFoldDB" id="A0A4U8S0P6"/>
<evidence type="ECO:0000313" key="3">
    <source>
        <dbReference type="Proteomes" id="UP000029925"/>
    </source>
</evidence>
<dbReference type="STRING" id="76936.BN2458_PEG1705"/>
<dbReference type="Proteomes" id="UP000029925">
    <property type="component" value="Unassembled WGS sequence"/>
</dbReference>
<comment type="caution">
    <text evidence="2">The sequence shown here is derived from an EMBL/GenBank/DDBJ whole genome shotgun (WGS) entry which is preliminary data.</text>
</comment>
<dbReference type="InterPro" id="IPR027417">
    <property type="entry name" value="P-loop_NTPase"/>
</dbReference>
<dbReference type="Pfam" id="PF13481">
    <property type="entry name" value="AAA_25"/>
    <property type="match status" value="1"/>
</dbReference>
<dbReference type="GeneID" id="78151859"/>
<dbReference type="InterPro" id="IPR003593">
    <property type="entry name" value="AAA+_ATPase"/>
</dbReference>
<reference evidence="2 3" key="1">
    <citation type="journal article" date="2014" name="Genome Announc.">
        <title>Draft genome sequences of eight enterohepatic helicobacter species isolated from both laboratory and wild rodents.</title>
        <authorList>
            <person name="Sheh A."/>
            <person name="Shen Z."/>
            <person name="Fox J.G."/>
        </authorList>
    </citation>
    <scope>NUCLEOTIDE SEQUENCE [LARGE SCALE GENOMIC DNA]</scope>
    <source>
        <strain evidence="2 3">MIT 98-6810</strain>
    </source>
</reference>
<organism evidence="2 3">
    <name type="scientific">Helicobacter typhlonius</name>
    <dbReference type="NCBI Taxonomy" id="76936"/>
    <lineage>
        <taxon>Bacteria</taxon>
        <taxon>Pseudomonadati</taxon>
        <taxon>Campylobacterota</taxon>
        <taxon>Epsilonproteobacteria</taxon>
        <taxon>Campylobacterales</taxon>
        <taxon>Helicobacteraceae</taxon>
        <taxon>Helicobacter</taxon>
    </lineage>
</organism>
<evidence type="ECO:0000259" key="1">
    <source>
        <dbReference type="SMART" id="SM00382"/>
    </source>
</evidence>
<keyword evidence="3" id="KW-1185">Reference proteome</keyword>
<dbReference type="SUPFAM" id="SSF52540">
    <property type="entry name" value="P-loop containing nucleoside triphosphate hydrolases"/>
    <property type="match status" value="1"/>
</dbReference>
<feature type="domain" description="AAA+ ATPase" evidence="1">
    <location>
        <begin position="45"/>
        <end position="208"/>
    </location>
</feature>
<dbReference type="OrthoDB" id="5326290at2"/>